<proteinExistence type="predicted"/>
<evidence type="ECO:0000313" key="2">
    <source>
        <dbReference type="Proteomes" id="UP000189703"/>
    </source>
</evidence>
<feature type="region of interest" description="Disordered" evidence="1">
    <location>
        <begin position="145"/>
        <end position="176"/>
    </location>
</feature>
<dbReference type="Proteomes" id="UP000189703">
    <property type="component" value="Unplaced"/>
</dbReference>
<organism evidence="2 3">
    <name type="scientific">Nelumbo nucifera</name>
    <name type="common">Sacred lotus</name>
    <dbReference type="NCBI Taxonomy" id="4432"/>
    <lineage>
        <taxon>Eukaryota</taxon>
        <taxon>Viridiplantae</taxon>
        <taxon>Streptophyta</taxon>
        <taxon>Embryophyta</taxon>
        <taxon>Tracheophyta</taxon>
        <taxon>Spermatophyta</taxon>
        <taxon>Magnoliopsida</taxon>
        <taxon>Proteales</taxon>
        <taxon>Nelumbonaceae</taxon>
        <taxon>Nelumbo</taxon>
    </lineage>
</organism>
<protein>
    <submittedName>
        <fullName evidence="3">Uncharacterized protein LOC109114127</fullName>
    </submittedName>
</protein>
<feature type="compositionally biased region" description="Basic and acidic residues" evidence="1">
    <location>
        <begin position="11"/>
        <end position="20"/>
    </location>
</feature>
<feature type="compositionally biased region" description="Gly residues" evidence="1">
    <location>
        <begin position="151"/>
        <end position="169"/>
    </location>
</feature>
<gene>
    <name evidence="3" type="primary">LOC109114127</name>
</gene>
<evidence type="ECO:0000313" key="3">
    <source>
        <dbReference type="RefSeq" id="XP_019051842.1"/>
    </source>
</evidence>
<dbReference type="RefSeq" id="XP_019051842.1">
    <property type="nucleotide sequence ID" value="XM_019196297.1"/>
</dbReference>
<accession>A0A1U8PZ89</accession>
<dbReference type="KEGG" id="nnu:109114127"/>
<name>A0A1U8PZ89_NELNU</name>
<sequence length="176" mass="18135">MRRRKRAAKRVRADPSRVAEPKAPSPLRMEPFGEPKVAPPIQEATGVPYADTAYTRAVPSGSGSQDGVGSVLTPSYALRKSKNATCPEVVAAWADLPPNHIGAHAATHAMVVNSSIHTNTPGGEGIEASASCRRGFPRCANRANEVSEGQRGLGIGGETHGGPKAGPGVSGRVPSG</sequence>
<feature type="compositionally biased region" description="Basic residues" evidence="1">
    <location>
        <begin position="1"/>
        <end position="10"/>
    </location>
</feature>
<evidence type="ECO:0000256" key="1">
    <source>
        <dbReference type="SAM" id="MobiDB-lite"/>
    </source>
</evidence>
<dbReference type="GeneID" id="109114127"/>
<keyword evidence="2" id="KW-1185">Reference proteome</keyword>
<feature type="region of interest" description="Disordered" evidence="1">
    <location>
        <begin position="1"/>
        <end position="41"/>
    </location>
</feature>
<dbReference type="AlphaFoldDB" id="A0A1U8PZ89"/>
<reference evidence="3" key="1">
    <citation type="submission" date="2025-08" db="UniProtKB">
        <authorList>
            <consortium name="RefSeq"/>
        </authorList>
    </citation>
    <scope>IDENTIFICATION</scope>
</reference>
<dbReference type="InParanoid" id="A0A1U8PZ89"/>